<dbReference type="PANTHER" id="PTHR10434:SF9">
    <property type="entry name" value="PHOSPHOLIPID_GLYCEROL ACYLTRANSFERASE DOMAIN-CONTAINING PROTEIN"/>
    <property type="match status" value="1"/>
</dbReference>
<evidence type="ECO:0000256" key="3">
    <source>
        <dbReference type="ARBA" id="ARBA00023315"/>
    </source>
</evidence>
<accession>A0ABM9ADJ1</accession>
<dbReference type="Proteomes" id="UP000838100">
    <property type="component" value="Unassembled WGS sequence"/>
</dbReference>
<dbReference type="Pfam" id="PF01553">
    <property type="entry name" value="Acyltransferase"/>
    <property type="match status" value="1"/>
</dbReference>
<dbReference type="PANTHER" id="PTHR10434">
    <property type="entry name" value="1-ACYL-SN-GLYCEROL-3-PHOSPHATE ACYLTRANSFERASE"/>
    <property type="match status" value="1"/>
</dbReference>
<dbReference type="CDD" id="cd07988">
    <property type="entry name" value="LPLAT_ABO13168-like"/>
    <property type="match status" value="1"/>
</dbReference>
<feature type="domain" description="Phospholipid/glycerol acyltransferase" evidence="4">
    <location>
        <begin position="19"/>
        <end position="128"/>
    </location>
</feature>
<keyword evidence="6" id="KW-1185">Reference proteome</keyword>
<dbReference type="InterPro" id="IPR002123">
    <property type="entry name" value="Plipid/glycerol_acylTrfase"/>
</dbReference>
<dbReference type="EMBL" id="CAKLPX010000001">
    <property type="protein sequence ID" value="CAH0990769.1"/>
    <property type="molecule type" value="Genomic_DNA"/>
</dbReference>
<proteinExistence type="predicted"/>
<gene>
    <name evidence="5" type="ORF">SIN8267_00868</name>
</gene>
<evidence type="ECO:0000259" key="4">
    <source>
        <dbReference type="SMART" id="SM00563"/>
    </source>
</evidence>
<dbReference type="SUPFAM" id="SSF69593">
    <property type="entry name" value="Glycerol-3-phosphate (1)-acyltransferase"/>
    <property type="match status" value="1"/>
</dbReference>
<keyword evidence="3" id="KW-0012">Acyltransferase</keyword>
<dbReference type="SMART" id="SM00563">
    <property type="entry name" value="PlsC"/>
    <property type="match status" value="1"/>
</dbReference>
<keyword evidence="2" id="KW-0808">Transferase</keyword>
<evidence type="ECO:0000313" key="6">
    <source>
        <dbReference type="Proteomes" id="UP000838100"/>
    </source>
</evidence>
<evidence type="ECO:0000313" key="5">
    <source>
        <dbReference type="EMBL" id="CAH0990769.1"/>
    </source>
</evidence>
<organism evidence="5 6">
    <name type="scientific">Sinobacterium norvegicum</name>
    <dbReference type="NCBI Taxonomy" id="1641715"/>
    <lineage>
        <taxon>Bacteria</taxon>
        <taxon>Pseudomonadati</taxon>
        <taxon>Pseudomonadota</taxon>
        <taxon>Gammaproteobacteria</taxon>
        <taxon>Cellvibrionales</taxon>
        <taxon>Spongiibacteraceae</taxon>
        <taxon>Sinobacterium</taxon>
    </lineage>
</organism>
<evidence type="ECO:0000256" key="2">
    <source>
        <dbReference type="ARBA" id="ARBA00022679"/>
    </source>
</evidence>
<name>A0ABM9ADJ1_9GAMM</name>
<protein>
    <recommendedName>
        <fullName evidence="4">Phospholipid/glycerol acyltransferase domain-containing protein</fullName>
    </recommendedName>
</protein>
<evidence type="ECO:0000256" key="1">
    <source>
        <dbReference type="ARBA" id="ARBA00005189"/>
    </source>
</evidence>
<comment type="pathway">
    <text evidence="1">Lipid metabolism.</text>
</comment>
<comment type="caution">
    <text evidence="5">The sequence shown here is derived from an EMBL/GenBank/DDBJ whole genome shotgun (WGS) entry which is preliminary data.</text>
</comment>
<reference evidence="5" key="1">
    <citation type="submission" date="2021-12" db="EMBL/GenBank/DDBJ databases">
        <authorList>
            <person name="Rodrigo-Torres L."/>
            <person name="Arahal R. D."/>
            <person name="Lucena T."/>
        </authorList>
    </citation>
    <scope>NUCLEOTIDE SEQUENCE</scope>
    <source>
        <strain evidence="5">CECT 8267</strain>
    </source>
</reference>
<sequence>MRLRGWKVVGEAPTHKKYVLIAAPHTSNYDFPLMLGSALILKMDVHWMGKSSLFNFPTGGLARWLGGIAIDRTKSNNTVDATAKVFAQAEELIVVIPPEGTRAAVTEWKTGFYHIAHQAKVPIVMGYVDTATKTSGFGHSFIPTGDIDKDMVEIRAFYQDKHGFD</sequence>